<dbReference type="InterPro" id="IPR029787">
    <property type="entry name" value="Nucleotide_cyclase"/>
</dbReference>
<keyword evidence="4" id="KW-1185">Reference proteome</keyword>
<dbReference type="NCBIfam" id="TIGR00254">
    <property type="entry name" value="GGDEF"/>
    <property type="match status" value="1"/>
</dbReference>
<dbReference type="PANTHER" id="PTHR45138">
    <property type="entry name" value="REGULATORY COMPONENTS OF SENSORY TRANSDUCTION SYSTEM"/>
    <property type="match status" value="1"/>
</dbReference>
<dbReference type="CDD" id="cd01949">
    <property type="entry name" value="GGDEF"/>
    <property type="match status" value="1"/>
</dbReference>
<sequence length="530" mass="54972">MTSRAATRGRRRSGDRRSLRPWLLAALPVLLVAFTHPGVALLGLPTTLGTALVGLTEAAVAATAAVLSGRRARRERTGGKPGRHAVGWWLLAAAAGSWAAGQLTWITSTSLLQLELPVPSVADIGFLSFGVLAPVAVMMVSGGAVRTTTRVRGLLDGVITAGALFLLSWTLVLDVVLRQGSSSVFALVTTAAYPVADIITLTTAITVLARTRSHRALVGIAAGVAILATGDSLFVYLSAVGQVETGGVIDVLWTAAFAVVAASCGLAGPSAASDPLEGRSLRGAVALRVLPYLPFAVATVVVVIEATRRPLSGLTLALLVVLMALVFLRQALVVVDNAGLTRELQDRTAALAHMAYTDPLTGVANRAAFTAALEDGLSSGAPLVTAFCDLDSFKAVNDVCGHATGDALLVAVAARLCDVVRDGDIVARLGGDEFAILVRNKDDERPSRAADALRARLATALSVPFSVEPELAVAAGDSRAREVLEAVSVSLGVVSTAELGDPTAEKLLHAADQRMYAAKRTRQPTRQTTR</sequence>
<feature type="transmembrane region" description="Helical" evidence="1">
    <location>
        <begin position="21"/>
        <end position="42"/>
    </location>
</feature>
<feature type="transmembrane region" description="Helical" evidence="1">
    <location>
        <begin position="88"/>
        <end position="106"/>
    </location>
</feature>
<dbReference type="PANTHER" id="PTHR45138:SF9">
    <property type="entry name" value="DIGUANYLATE CYCLASE DGCM-RELATED"/>
    <property type="match status" value="1"/>
</dbReference>
<dbReference type="PROSITE" id="PS50887">
    <property type="entry name" value="GGDEF"/>
    <property type="match status" value="1"/>
</dbReference>
<dbReference type="InterPro" id="IPR050469">
    <property type="entry name" value="Diguanylate_Cyclase"/>
</dbReference>
<feature type="transmembrane region" description="Helical" evidence="1">
    <location>
        <begin position="251"/>
        <end position="273"/>
    </location>
</feature>
<dbReference type="AlphaFoldDB" id="A0A316AC56"/>
<feature type="transmembrane region" description="Helical" evidence="1">
    <location>
        <begin position="183"/>
        <end position="209"/>
    </location>
</feature>
<gene>
    <name evidence="3" type="ORF">BXY45_10483</name>
</gene>
<dbReference type="InterPro" id="IPR000160">
    <property type="entry name" value="GGDEF_dom"/>
</dbReference>
<evidence type="ECO:0000256" key="1">
    <source>
        <dbReference type="SAM" id="Phobius"/>
    </source>
</evidence>
<dbReference type="GO" id="GO:0052621">
    <property type="term" value="F:diguanylate cyclase activity"/>
    <property type="evidence" value="ECO:0007669"/>
    <property type="project" value="TreeGrafter"/>
</dbReference>
<evidence type="ECO:0000313" key="4">
    <source>
        <dbReference type="Proteomes" id="UP000245469"/>
    </source>
</evidence>
<dbReference type="SUPFAM" id="SSF55073">
    <property type="entry name" value="Nucleotide cyclase"/>
    <property type="match status" value="1"/>
</dbReference>
<name>A0A316AC56_9ACTN</name>
<dbReference type="Gene3D" id="3.30.70.270">
    <property type="match status" value="1"/>
</dbReference>
<dbReference type="Pfam" id="PF00990">
    <property type="entry name" value="GGDEF"/>
    <property type="match status" value="1"/>
</dbReference>
<keyword evidence="1" id="KW-1133">Transmembrane helix</keyword>
<dbReference type="InterPro" id="IPR043128">
    <property type="entry name" value="Rev_trsase/Diguanyl_cyclase"/>
</dbReference>
<dbReference type="EMBL" id="QGDQ01000004">
    <property type="protein sequence ID" value="PWJ55162.1"/>
    <property type="molecule type" value="Genomic_DNA"/>
</dbReference>
<proteinExistence type="predicted"/>
<feature type="transmembrane region" description="Helical" evidence="1">
    <location>
        <begin position="48"/>
        <end position="67"/>
    </location>
</feature>
<protein>
    <submittedName>
        <fullName evidence="3">Diguanylate cyclase (GGDEF)-like protein</fullName>
    </submittedName>
</protein>
<feature type="transmembrane region" description="Helical" evidence="1">
    <location>
        <begin position="216"/>
        <end position="239"/>
    </location>
</feature>
<dbReference type="OrthoDB" id="23692at2"/>
<keyword evidence="1" id="KW-0472">Membrane</keyword>
<organism evidence="3 4">
    <name type="scientific">Quadrisphaera granulorum</name>
    <dbReference type="NCBI Taxonomy" id="317664"/>
    <lineage>
        <taxon>Bacteria</taxon>
        <taxon>Bacillati</taxon>
        <taxon>Actinomycetota</taxon>
        <taxon>Actinomycetes</taxon>
        <taxon>Kineosporiales</taxon>
        <taxon>Kineosporiaceae</taxon>
        <taxon>Quadrisphaera</taxon>
    </lineage>
</organism>
<dbReference type="Proteomes" id="UP000245469">
    <property type="component" value="Unassembled WGS sequence"/>
</dbReference>
<feature type="transmembrane region" description="Helical" evidence="1">
    <location>
        <begin position="310"/>
        <end position="328"/>
    </location>
</feature>
<keyword evidence="1" id="KW-0812">Transmembrane</keyword>
<comment type="caution">
    <text evidence="3">The sequence shown here is derived from an EMBL/GenBank/DDBJ whole genome shotgun (WGS) entry which is preliminary data.</text>
</comment>
<evidence type="ECO:0000259" key="2">
    <source>
        <dbReference type="PROSITE" id="PS50887"/>
    </source>
</evidence>
<feature type="transmembrane region" description="Helical" evidence="1">
    <location>
        <begin position="126"/>
        <end position="145"/>
    </location>
</feature>
<reference evidence="3 4" key="1">
    <citation type="submission" date="2018-03" db="EMBL/GenBank/DDBJ databases">
        <title>Genomic Encyclopedia of Archaeal and Bacterial Type Strains, Phase II (KMG-II): from individual species to whole genera.</title>
        <authorList>
            <person name="Goeker M."/>
        </authorList>
    </citation>
    <scope>NUCLEOTIDE SEQUENCE [LARGE SCALE GENOMIC DNA]</scope>
    <source>
        <strain evidence="3 4">DSM 44889</strain>
    </source>
</reference>
<evidence type="ECO:0000313" key="3">
    <source>
        <dbReference type="EMBL" id="PWJ55162.1"/>
    </source>
</evidence>
<feature type="domain" description="GGDEF" evidence="2">
    <location>
        <begin position="381"/>
        <end position="530"/>
    </location>
</feature>
<feature type="transmembrane region" description="Helical" evidence="1">
    <location>
        <begin position="285"/>
        <end position="304"/>
    </location>
</feature>
<dbReference type="SMART" id="SM00267">
    <property type="entry name" value="GGDEF"/>
    <property type="match status" value="1"/>
</dbReference>
<dbReference type="RefSeq" id="WP_109773248.1">
    <property type="nucleotide sequence ID" value="NZ_QGDQ01000004.1"/>
</dbReference>
<feature type="transmembrane region" description="Helical" evidence="1">
    <location>
        <begin position="157"/>
        <end position="177"/>
    </location>
</feature>
<accession>A0A316AC56</accession>